<keyword evidence="1" id="KW-0732">Signal</keyword>
<dbReference type="PROSITE" id="PS51318">
    <property type="entry name" value="TAT"/>
    <property type="match status" value="1"/>
</dbReference>
<reference evidence="2 3" key="1">
    <citation type="submission" date="2016-12" db="EMBL/GenBank/DDBJ databases">
        <authorList>
            <person name="Song W.-J."/>
            <person name="Kurnit D.M."/>
        </authorList>
    </citation>
    <scope>NUCLEOTIDE SEQUENCE [LARGE SCALE GENOMIC DNA]</scope>
    <source>
        <strain evidence="2 3">CGMCC 1.10808</strain>
    </source>
</reference>
<feature type="chain" id="PRO_5009929369" evidence="1">
    <location>
        <begin position="34"/>
        <end position="276"/>
    </location>
</feature>
<dbReference type="EMBL" id="FRDL01000005">
    <property type="protein sequence ID" value="SHN67074.1"/>
    <property type="molecule type" value="Genomic_DNA"/>
</dbReference>
<dbReference type="AlphaFoldDB" id="A0A1M7T8L9"/>
<protein>
    <submittedName>
        <fullName evidence="2">Uncharacterized protein</fullName>
    </submittedName>
</protein>
<feature type="signal peptide" evidence="1">
    <location>
        <begin position="1"/>
        <end position="33"/>
    </location>
</feature>
<dbReference type="InterPro" id="IPR019734">
    <property type="entry name" value="TPR_rpt"/>
</dbReference>
<dbReference type="STRING" id="1189325.SAMN04488119_10563"/>
<dbReference type="Proteomes" id="UP000184066">
    <property type="component" value="Unassembled WGS sequence"/>
</dbReference>
<accession>A0A1M7T8L9</accession>
<evidence type="ECO:0000313" key="3">
    <source>
        <dbReference type="Proteomes" id="UP000184066"/>
    </source>
</evidence>
<evidence type="ECO:0000256" key="1">
    <source>
        <dbReference type="SAM" id="SignalP"/>
    </source>
</evidence>
<dbReference type="SMART" id="SM00028">
    <property type="entry name" value="TPR"/>
    <property type="match status" value="4"/>
</dbReference>
<dbReference type="SUPFAM" id="SSF48452">
    <property type="entry name" value="TPR-like"/>
    <property type="match status" value="1"/>
</dbReference>
<keyword evidence="3" id="KW-1185">Reference proteome</keyword>
<name>A0A1M7T8L9_9RHOB</name>
<dbReference type="InterPro" id="IPR006311">
    <property type="entry name" value="TAT_signal"/>
</dbReference>
<sequence>MRHITRRRRAAAPAAALAAALAAGLAAAPAAWAEGRAPASAQAPAGQGAPARVRDYAACVALLDADPAAAREAAAEWRRFGGGAQAGICEALALSALGAQATAARLLDQLAAEEAGSAPPERLRAMRALAADLWLAARRPEQALASLAAALDVAPGDPALLAARAQARAMTQDWAGARADLDAALRAAPGAPALLVARAQARAALGDAAGALADAEAALAAAPEDTQAWLEAGRALEALGRRDAARERYLGAIARDRQGPTGAAARRALQLMEAGG</sequence>
<gene>
    <name evidence="2" type="ORF">SAMN05216200_10562</name>
</gene>
<organism evidence="2 3">
    <name type="scientific">Oceanicella actignis</name>
    <dbReference type="NCBI Taxonomy" id="1189325"/>
    <lineage>
        <taxon>Bacteria</taxon>
        <taxon>Pseudomonadati</taxon>
        <taxon>Pseudomonadota</taxon>
        <taxon>Alphaproteobacteria</taxon>
        <taxon>Rhodobacterales</taxon>
        <taxon>Paracoccaceae</taxon>
        <taxon>Oceanicella</taxon>
    </lineage>
</organism>
<dbReference type="Gene3D" id="1.25.40.10">
    <property type="entry name" value="Tetratricopeptide repeat domain"/>
    <property type="match status" value="2"/>
</dbReference>
<dbReference type="InterPro" id="IPR011990">
    <property type="entry name" value="TPR-like_helical_dom_sf"/>
</dbReference>
<dbReference type="RefSeq" id="WP_072747277.1">
    <property type="nucleotide sequence ID" value="NZ_FOHL01000005.1"/>
</dbReference>
<evidence type="ECO:0000313" key="2">
    <source>
        <dbReference type="EMBL" id="SHN67074.1"/>
    </source>
</evidence>
<proteinExistence type="predicted"/>